<dbReference type="InterPro" id="IPR004358">
    <property type="entry name" value="Sig_transdc_His_kin-like_C"/>
</dbReference>
<dbReference type="InterPro" id="IPR036097">
    <property type="entry name" value="HisK_dim/P_sf"/>
</dbReference>
<dbReference type="SMART" id="SM00304">
    <property type="entry name" value="HAMP"/>
    <property type="match status" value="1"/>
</dbReference>
<dbReference type="Pfam" id="PF00512">
    <property type="entry name" value="HisKA"/>
    <property type="match status" value="1"/>
</dbReference>
<evidence type="ECO:0000259" key="15">
    <source>
        <dbReference type="PROSITE" id="PS50109"/>
    </source>
</evidence>
<accession>A0A1Z5HP42</accession>
<dbReference type="InterPro" id="IPR050398">
    <property type="entry name" value="HssS/ArlS-like"/>
</dbReference>
<keyword evidence="11 14" id="KW-1133">Transmembrane helix</keyword>
<name>A0A1Z5HP42_9FIRM</name>
<dbReference type="Pfam" id="PF02518">
    <property type="entry name" value="HATPase_c"/>
    <property type="match status" value="1"/>
</dbReference>
<keyword evidence="6" id="KW-0808">Transferase</keyword>
<dbReference type="SMART" id="SM00388">
    <property type="entry name" value="HisKA"/>
    <property type="match status" value="1"/>
</dbReference>
<keyword evidence="5" id="KW-0597">Phosphoprotein</keyword>
<keyword evidence="8" id="KW-0547">Nucleotide-binding</keyword>
<evidence type="ECO:0000256" key="1">
    <source>
        <dbReference type="ARBA" id="ARBA00000085"/>
    </source>
</evidence>
<dbReference type="PROSITE" id="PS50885">
    <property type="entry name" value="HAMP"/>
    <property type="match status" value="1"/>
</dbReference>
<keyword evidence="9 17" id="KW-0418">Kinase</keyword>
<keyword evidence="13 14" id="KW-0472">Membrane</keyword>
<evidence type="ECO:0000256" key="11">
    <source>
        <dbReference type="ARBA" id="ARBA00022989"/>
    </source>
</evidence>
<comment type="caution">
    <text evidence="17">The sequence shown here is derived from an EMBL/GenBank/DDBJ whole genome shotgun (WGS) entry which is preliminary data.</text>
</comment>
<dbReference type="InterPro" id="IPR005467">
    <property type="entry name" value="His_kinase_dom"/>
</dbReference>
<dbReference type="CDD" id="cd06225">
    <property type="entry name" value="HAMP"/>
    <property type="match status" value="1"/>
</dbReference>
<dbReference type="InterPro" id="IPR003661">
    <property type="entry name" value="HisK_dim/P_dom"/>
</dbReference>
<dbReference type="Pfam" id="PF00672">
    <property type="entry name" value="HAMP"/>
    <property type="match status" value="1"/>
</dbReference>
<dbReference type="EMBL" id="BDGJ01000011">
    <property type="protein sequence ID" value="GAW91299.1"/>
    <property type="molecule type" value="Genomic_DNA"/>
</dbReference>
<evidence type="ECO:0000256" key="14">
    <source>
        <dbReference type="SAM" id="Phobius"/>
    </source>
</evidence>
<evidence type="ECO:0000256" key="8">
    <source>
        <dbReference type="ARBA" id="ARBA00022741"/>
    </source>
</evidence>
<dbReference type="PROSITE" id="PS50109">
    <property type="entry name" value="HIS_KIN"/>
    <property type="match status" value="1"/>
</dbReference>
<evidence type="ECO:0000256" key="4">
    <source>
        <dbReference type="ARBA" id="ARBA00022475"/>
    </source>
</evidence>
<dbReference type="Gene3D" id="1.10.287.130">
    <property type="match status" value="1"/>
</dbReference>
<dbReference type="PANTHER" id="PTHR45528:SF1">
    <property type="entry name" value="SENSOR HISTIDINE KINASE CPXA"/>
    <property type="match status" value="1"/>
</dbReference>
<evidence type="ECO:0000256" key="10">
    <source>
        <dbReference type="ARBA" id="ARBA00022840"/>
    </source>
</evidence>
<feature type="domain" description="HAMP" evidence="16">
    <location>
        <begin position="185"/>
        <end position="237"/>
    </location>
</feature>
<evidence type="ECO:0000256" key="13">
    <source>
        <dbReference type="ARBA" id="ARBA00023136"/>
    </source>
</evidence>
<evidence type="ECO:0000256" key="3">
    <source>
        <dbReference type="ARBA" id="ARBA00012438"/>
    </source>
</evidence>
<evidence type="ECO:0000256" key="7">
    <source>
        <dbReference type="ARBA" id="ARBA00022692"/>
    </source>
</evidence>
<evidence type="ECO:0000256" key="2">
    <source>
        <dbReference type="ARBA" id="ARBA00004651"/>
    </source>
</evidence>
<evidence type="ECO:0000256" key="5">
    <source>
        <dbReference type="ARBA" id="ARBA00022553"/>
    </source>
</evidence>
<keyword evidence="18" id="KW-1185">Reference proteome</keyword>
<proteinExistence type="predicted"/>
<evidence type="ECO:0000256" key="12">
    <source>
        <dbReference type="ARBA" id="ARBA00023012"/>
    </source>
</evidence>
<dbReference type="CDD" id="cd00082">
    <property type="entry name" value="HisKA"/>
    <property type="match status" value="1"/>
</dbReference>
<organism evidence="17 18">
    <name type="scientific">Calderihabitans maritimus</name>
    <dbReference type="NCBI Taxonomy" id="1246530"/>
    <lineage>
        <taxon>Bacteria</taxon>
        <taxon>Bacillati</taxon>
        <taxon>Bacillota</taxon>
        <taxon>Clostridia</taxon>
        <taxon>Neomoorellales</taxon>
        <taxon>Calderihabitantaceae</taxon>
        <taxon>Calderihabitans</taxon>
    </lineage>
</organism>
<dbReference type="OrthoDB" id="9780718at2"/>
<dbReference type="FunFam" id="3.30.565.10:FF:000006">
    <property type="entry name" value="Sensor histidine kinase WalK"/>
    <property type="match status" value="1"/>
</dbReference>
<keyword evidence="7 14" id="KW-0812">Transmembrane</keyword>
<feature type="domain" description="Histidine kinase" evidence="15">
    <location>
        <begin position="245"/>
        <end position="448"/>
    </location>
</feature>
<keyword evidence="4" id="KW-1003">Cell membrane</keyword>
<gene>
    <name evidence="17" type="ORF">KKC1_04610</name>
</gene>
<dbReference type="SUPFAM" id="SSF158472">
    <property type="entry name" value="HAMP domain-like"/>
    <property type="match status" value="1"/>
</dbReference>
<dbReference type="Proteomes" id="UP000197032">
    <property type="component" value="Unassembled WGS sequence"/>
</dbReference>
<comment type="catalytic activity">
    <reaction evidence="1">
        <text>ATP + protein L-histidine = ADP + protein N-phospho-L-histidine.</text>
        <dbReference type="EC" id="2.7.13.3"/>
    </reaction>
</comment>
<dbReference type="InterPro" id="IPR003660">
    <property type="entry name" value="HAMP_dom"/>
</dbReference>
<keyword evidence="12" id="KW-0902">Two-component regulatory system</keyword>
<dbReference type="CDD" id="cd00075">
    <property type="entry name" value="HATPase"/>
    <property type="match status" value="1"/>
</dbReference>
<reference evidence="18" key="1">
    <citation type="journal article" date="2017" name="Appl. Environ. Microbiol.">
        <title>Genomic analysis of Calderihabitans maritimus KKC1, a thermophilic hydrogenogenic carboxydotrophic bacterium isolated from marine sediment.</title>
        <authorList>
            <person name="Omae K."/>
            <person name="Yoneda Y."/>
            <person name="Fukuyama Y."/>
            <person name="Yoshida T."/>
            <person name="Sako Y."/>
        </authorList>
    </citation>
    <scope>NUCLEOTIDE SEQUENCE [LARGE SCALE GENOMIC DNA]</scope>
    <source>
        <strain evidence="18">KKC1</strain>
    </source>
</reference>
<sequence length="450" mass="51268">MMKNSIGKKIILSYFLILIISFALVGTMFYFITLNYIERSVVKQLVMQGREATALINKSFENRKIFKERSFLGMVRGAFLWRKMQISGQDYAILDPWGRVLFTNVKSLEGKRIDLDNFKRIGRRDYYSRKGDKISVVLPLDRGYLMLSGRLTGIKMMTLEILRILLLTFLISGLIVIVIGMFLSRSITAPIKKMAIMASRLKERDFDVAIDINTGDELQELGDTINDLARKLKDYDLAQKRFLQNVSHELKTPLMSIQGYAEGIKDGVFKEDGIEVILNETARMRELVNDIIYLSRLETVNDFNFAETDINEIIRKSVEKFEGAAKLRNIEIEMKLDGPGQIRGDEEKLLQAVANLLSNAVKYARTKICVSKEVKDSRVIIEVADDGEGLDTEELDKVFERFYKGKDGDTGIGLSIVKTIVEKHGGKVSAYNRKNKGAVFRIEIPQNFHT</sequence>
<dbReference type="GO" id="GO:0000155">
    <property type="term" value="F:phosphorelay sensor kinase activity"/>
    <property type="evidence" value="ECO:0007669"/>
    <property type="project" value="InterPro"/>
</dbReference>
<dbReference type="Gene3D" id="6.10.340.10">
    <property type="match status" value="1"/>
</dbReference>
<dbReference type="SUPFAM" id="SSF55874">
    <property type="entry name" value="ATPase domain of HSP90 chaperone/DNA topoisomerase II/histidine kinase"/>
    <property type="match status" value="1"/>
</dbReference>
<dbReference type="PANTHER" id="PTHR45528">
    <property type="entry name" value="SENSOR HISTIDINE KINASE CPXA"/>
    <property type="match status" value="1"/>
</dbReference>
<evidence type="ECO:0000256" key="6">
    <source>
        <dbReference type="ARBA" id="ARBA00022679"/>
    </source>
</evidence>
<evidence type="ECO:0000259" key="16">
    <source>
        <dbReference type="PROSITE" id="PS50885"/>
    </source>
</evidence>
<dbReference type="GO" id="GO:0005524">
    <property type="term" value="F:ATP binding"/>
    <property type="evidence" value="ECO:0007669"/>
    <property type="project" value="UniProtKB-KW"/>
</dbReference>
<dbReference type="AlphaFoldDB" id="A0A1Z5HP42"/>
<dbReference type="SMART" id="SM00387">
    <property type="entry name" value="HATPase_c"/>
    <property type="match status" value="1"/>
</dbReference>
<evidence type="ECO:0000313" key="17">
    <source>
        <dbReference type="EMBL" id="GAW91299.1"/>
    </source>
</evidence>
<protein>
    <recommendedName>
        <fullName evidence="3">histidine kinase</fullName>
        <ecNumber evidence="3">2.7.13.3</ecNumber>
    </recommendedName>
</protein>
<dbReference type="SUPFAM" id="SSF47384">
    <property type="entry name" value="Homodimeric domain of signal transducing histidine kinase"/>
    <property type="match status" value="1"/>
</dbReference>
<dbReference type="InterPro" id="IPR036890">
    <property type="entry name" value="HATPase_C_sf"/>
</dbReference>
<dbReference type="InterPro" id="IPR003594">
    <property type="entry name" value="HATPase_dom"/>
</dbReference>
<evidence type="ECO:0000313" key="18">
    <source>
        <dbReference type="Proteomes" id="UP000197032"/>
    </source>
</evidence>
<evidence type="ECO:0000256" key="9">
    <source>
        <dbReference type="ARBA" id="ARBA00022777"/>
    </source>
</evidence>
<feature type="transmembrane region" description="Helical" evidence="14">
    <location>
        <begin position="161"/>
        <end position="184"/>
    </location>
</feature>
<dbReference type="GO" id="GO:0005886">
    <property type="term" value="C:plasma membrane"/>
    <property type="evidence" value="ECO:0007669"/>
    <property type="project" value="UniProtKB-SubCell"/>
</dbReference>
<comment type="subcellular location">
    <subcellularLocation>
        <location evidence="2">Cell membrane</location>
        <topology evidence="2">Multi-pass membrane protein</topology>
    </subcellularLocation>
</comment>
<dbReference type="Gene3D" id="3.30.565.10">
    <property type="entry name" value="Histidine kinase-like ATPase, C-terminal domain"/>
    <property type="match status" value="1"/>
</dbReference>
<keyword evidence="10" id="KW-0067">ATP-binding</keyword>
<dbReference type="FunFam" id="1.10.287.130:FF:000001">
    <property type="entry name" value="Two-component sensor histidine kinase"/>
    <property type="match status" value="1"/>
</dbReference>
<feature type="transmembrane region" description="Helical" evidence="14">
    <location>
        <begin position="12"/>
        <end position="37"/>
    </location>
</feature>
<dbReference type="EC" id="2.7.13.3" evidence="3"/>
<dbReference type="PRINTS" id="PR00344">
    <property type="entry name" value="BCTRLSENSOR"/>
</dbReference>